<dbReference type="AlphaFoldDB" id="A0A839TSG3"/>
<evidence type="ECO:0000256" key="4">
    <source>
        <dbReference type="SAM" id="Coils"/>
    </source>
</evidence>
<dbReference type="InterPro" id="IPR047057">
    <property type="entry name" value="MerR_fam"/>
</dbReference>
<feature type="coiled-coil region" evidence="4">
    <location>
        <begin position="76"/>
        <end position="110"/>
    </location>
</feature>
<sequence>MKISEVAKMVDLPISTIRYYEKIGIITDDYIRREQNNYRDYALEITHHLEVVKKCLAVGFSINDIKAMISKNGMSKDDQTRIIKEKISEIEEVQKKLEDSKENLYDILELDITCEDGFGKYKLKDT</sequence>
<name>A0A839TSG3_9BACL</name>
<dbReference type="GO" id="GO:0003700">
    <property type="term" value="F:DNA-binding transcription factor activity"/>
    <property type="evidence" value="ECO:0007669"/>
    <property type="project" value="InterPro"/>
</dbReference>
<dbReference type="EMBL" id="JACHXJ010000002">
    <property type="protein sequence ID" value="MBB3128600.1"/>
    <property type="molecule type" value="Genomic_DNA"/>
</dbReference>
<dbReference type="SMART" id="SM00422">
    <property type="entry name" value="HTH_MERR"/>
    <property type="match status" value="1"/>
</dbReference>
<dbReference type="PANTHER" id="PTHR30204">
    <property type="entry name" value="REDOX-CYCLING DRUG-SENSING TRANSCRIPTIONAL ACTIVATOR SOXR"/>
    <property type="match status" value="1"/>
</dbReference>
<dbReference type="GO" id="GO:0003677">
    <property type="term" value="F:DNA binding"/>
    <property type="evidence" value="ECO:0007669"/>
    <property type="project" value="UniProtKB-KW"/>
</dbReference>
<keyword evidence="3" id="KW-0804">Transcription</keyword>
<dbReference type="Pfam" id="PF13411">
    <property type="entry name" value="MerR_1"/>
    <property type="match status" value="1"/>
</dbReference>
<evidence type="ECO:0000313" key="7">
    <source>
        <dbReference type="Proteomes" id="UP000517523"/>
    </source>
</evidence>
<accession>A0A839TSG3</accession>
<dbReference type="PROSITE" id="PS50937">
    <property type="entry name" value="HTH_MERR_2"/>
    <property type="match status" value="1"/>
</dbReference>
<dbReference type="InterPro" id="IPR000551">
    <property type="entry name" value="MerR-type_HTH_dom"/>
</dbReference>
<proteinExistence type="predicted"/>
<protein>
    <submittedName>
        <fullName evidence="6">DNA-binding transcriptional MerR regulator</fullName>
    </submittedName>
</protein>
<evidence type="ECO:0000256" key="2">
    <source>
        <dbReference type="ARBA" id="ARBA00023125"/>
    </source>
</evidence>
<dbReference type="Gene3D" id="1.10.1660.10">
    <property type="match status" value="1"/>
</dbReference>
<dbReference type="PANTHER" id="PTHR30204:SF94">
    <property type="entry name" value="HEAVY METAL-DEPENDENT TRANSCRIPTIONAL REGULATOR HI_0293-RELATED"/>
    <property type="match status" value="1"/>
</dbReference>
<dbReference type="Proteomes" id="UP000517523">
    <property type="component" value="Unassembled WGS sequence"/>
</dbReference>
<reference evidence="6 7" key="1">
    <citation type="submission" date="2020-08" db="EMBL/GenBank/DDBJ databases">
        <title>Genomic Encyclopedia of Type Strains, Phase III (KMG-III): the genomes of soil and plant-associated and newly described type strains.</title>
        <authorList>
            <person name="Whitman W."/>
        </authorList>
    </citation>
    <scope>NUCLEOTIDE SEQUENCE [LARGE SCALE GENOMIC DNA]</scope>
    <source>
        <strain evidence="6 7">CECT 5831</strain>
    </source>
</reference>
<evidence type="ECO:0000313" key="6">
    <source>
        <dbReference type="EMBL" id="MBB3128600.1"/>
    </source>
</evidence>
<organism evidence="6 7">
    <name type="scientific">Paenibacillus rhizosphaerae</name>
    <dbReference type="NCBI Taxonomy" id="297318"/>
    <lineage>
        <taxon>Bacteria</taxon>
        <taxon>Bacillati</taxon>
        <taxon>Bacillota</taxon>
        <taxon>Bacilli</taxon>
        <taxon>Bacillales</taxon>
        <taxon>Paenibacillaceae</taxon>
        <taxon>Paenibacillus</taxon>
    </lineage>
</organism>
<keyword evidence="4" id="KW-0175">Coiled coil</keyword>
<dbReference type="SUPFAM" id="SSF46955">
    <property type="entry name" value="Putative DNA-binding domain"/>
    <property type="match status" value="1"/>
</dbReference>
<dbReference type="RefSeq" id="WP_183582751.1">
    <property type="nucleotide sequence ID" value="NZ_JACHXJ010000002.1"/>
</dbReference>
<keyword evidence="2 6" id="KW-0238">DNA-binding</keyword>
<comment type="caution">
    <text evidence="6">The sequence shown here is derived from an EMBL/GenBank/DDBJ whole genome shotgun (WGS) entry which is preliminary data.</text>
</comment>
<dbReference type="InterPro" id="IPR009061">
    <property type="entry name" value="DNA-bd_dom_put_sf"/>
</dbReference>
<evidence type="ECO:0000256" key="3">
    <source>
        <dbReference type="ARBA" id="ARBA00023163"/>
    </source>
</evidence>
<evidence type="ECO:0000256" key="1">
    <source>
        <dbReference type="ARBA" id="ARBA00023015"/>
    </source>
</evidence>
<evidence type="ECO:0000259" key="5">
    <source>
        <dbReference type="PROSITE" id="PS50937"/>
    </source>
</evidence>
<feature type="domain" description="HTH merR-type" evidence="5">
    <location>
        <begin position="1"/>
        <end position="71"/>
    </location>
</feature>
<gene>
    <name evidence="6" type="ORF">FHS19_003254</name>
</gene>
<keyword evidence="1" id="KW-0805">Transcription regulation</keyword>